<evidence type="ECO:0000256" key="2">
    <source>
        <dbReference type="SAM" id="SignalP"/>
    </source>
</evidence>
<keyword evidence="2" id="KW-0732">Signal</keyword>
<dbReference type="RefSeq" id="XP_018687303.1">
    <property type="nucleotide sequence ID" value="XM_018843320.1"/>
</dbReference>
<dbReference type="AlphaFoldDB" id="A0A178Z3C5"/>
<feature type="chain" id="PRO_5008098259" evidence="2">
    <location>
        <begin position="25"/>
        <end position="364"/>
    </location>
</feature>
<dbReference type="GeneID" id="30015983"/>
<feature type="region of interest" description="Disordered" evidence="1">
    <location>
        <begin position="226"/>
        <end position="258"/>
    </location>
</feature>
<feature type="signal peptide" evidence="2">
    <location>
        <begin position="1"/>
        <end position="24"/>
    </location>
</feature>
<gene>
    <name evidence="3" type="ORF">AYL99_11816</name>
</gene>
<accession>A0A178Z3C5</accession>
<evidence type="ECO:0000313" key="4">
    <source>
        <dbReference type="Proteomes" id="UP000078343"/>
    </source>
</evidence>
<reference evidence="3 4" key="1">
    <citation type="submission" date="2016-04" db="EMBL/GenBank/DDBJ databases">
        <title>Draft genome of Fonsecaea erecta CBS 125763.</title>
        <authorList>
            <person name="Weiss V.A."/>
            <person name="Vicente V.A."/>
            <person name="Raittz R.T."/>
            <person name="Moreno L.F."/>
            <person name="De Souza E.M."/>
            <person name="Pedrosa F.O."/>
            <person name="Steffens M.B."/>
            <person name="Faoro H."/>
            <person name="Tadra-Sfeir M.Z."/>
            <person name="Najafzadeh M.J."/>
            <person name="Felipe M.S."/>
            <person name="Teixeira M."/>
            <person name="Sun J."/>
            <person name="Xi L."/>
            <person name="Gomes R."/>
            <person name="De Azevedo C.M."/>
            <person name="Salgado C.G."/>
            <person name="Da Silva M.B."/>
            <person name="Nascimento M.F."/>
            <person name="Queiroz-Telles F."/>
            <person name="Attili D.S."/>
            <person name="Gorbushina A."/>
        </authorList>
    </citation>
    <scope>NUCLEOTIDE SEQUENCE [LARGE SCALE GENOMIC DNA]</scope>
    <source>
        <strain evidence="3 4">CBS 125763</strain>
    </source>
</reference>
<protein>
    <submittedName>
        <fullName evidence="3">Uncharacterized protein</fullName>
    </submittedName>
</protein>
<evidence type="ECO:0000256" key="1">
    <source>
        <dbReference type="SAM" id="MobiDB-lite"/>
    </source>
</evidence>
<keyword evidence="4" id="KW-1185">Reference proteome</keyword>
<dbReference type="OrthoDB" id="3879699at2759"/>
<feature type="compositionally biased region" description="Basic and acidic residues" evidence="1">
    <location>
        <begin position="249"/>
        <end position="258"/>
    </location>
</feature>
<sequence length="364" mass="40166">MKVVFVVTSMFVILLATVSTVVCSVQVSNPALSVIALYSENADVLLHPCMEQDLNLKSLVFVPVLGGIHMSSVLSQNGLVLLDLWVRSEPGLLVALVEGDVTPMSVVGIEYDQDHDHRDRVAVQHRHRRRRGLEYVFTPHGNIMSDIEEIDRLIDFGISSSTTSRGGDDNEGEVGIGRSNVVTELTEAIELEIERLKADGPAERHRNVARLPDPDALRHTKSPAFGLRRTNTDTTKDEDTESFSTVSRTKSESSSRIRDMEASSYMNRSPNAAVFSISSPALFKTNSATANRGYSNKMTLWGTIFTSLMVACMTKYIQVTGESGHIIDEVPLMKVYNAIVPELYSRIKFGELPAVQSHEAKLLS</sequence>
<dbReference type="Proteomes" id="UP000078343">
    <property type="component" value="Unassembled WGS sequence"/>
</dbReference>
<comment type="caution">
    <text evidence="3">The sequence shown here is derived from an EMBL/GenBank/DDBJ whole genome shotgun (WGS) entry which is preliminary data.</text>
</comment>
<evidence type="ECO:0000313" key="3">
    <source>
        <dbReference type="EMBL" id="OAP53936.1"/>
    </source>
</evidence>
<name>A0A178Z3C5_9EURO</name>
<dbReference type="EMBL" id="LVYI01000017">
    <property type="protein sequence ID" value="OAP53936.1"/>
    <property type="molecule type" value="Genomic_DNA"/>
</dbReference>
<organism evidence="3 4">
    <name type="scientific">Fonsecaea erecta</name>
    <dbReference type="NCBI Taxonomy" id="1367422"/>
    <lineage>
        <taxon>Eukaryota</taxon>
        <taxon>Fungi</taxon>
        <taxon>Dikarya</taxon>
        <taxon>Ascomycota</taxon>
        <taxon>Pezizomycotina</taxon>
        <taxon>Eurotiomycetes</taxon>
        <taxon>Chaetothyriomycetidae</taxon>
        <taxon>Chaetothyriales</taxon>
        <taxon>Herpotrichiellaceae</taxon>
        <taxon>Fonsecaea</taxon>
    </lineage>
</organism>
<proteinExistence type="predicted"/>